<accession>A0ABU8YXJ3</accession>
<sequence length="172" mass="19633">VMSFDFTLAELALHPNSEYLPALYLVLDDRCEQHEVMYGLIHFLESFELKDQLQAFIDSIDRMIVNAKEWTMILLYGILNQDLARSLYGQMLHSTHSQNRDLCTHLLREIVANESPPLSSHAESVISGVIAIDINIDEIKTDLSSFLKLIQDGNILVLLQDDRPIAEIKPIR</sequence>
<protein>
    <submittedName>
        <fullName evidence="2">Imm30 family immunity protein</fullName>
    </submittedName>
</protein>
<feature type="domain" description="Immunity protein 30" evidence="1">
    <location>
        <begin position="3"/>
        <end position="88"/>
    </location>
</feature>
<evidence type="ECO:0000313" key="2">
    <source>
        <dbReference type="EMBL" id="MEK0189002.1"/>
    </source>
</evidence>
<dbReference type="EMBL" id="JBBLXS010000879">
    <property type="protein sequence ID" value="MEK0189002.1"/>
    <property type="molecule type" value="Genomic_DNA"/>
</dbReference>
<proteinExistence type="predicted"/>
<reference evidence="2 3" key="1">
    <citation type="journal article" date="2020" name="Harmful Algae">
        <title>Molecular and morphological characterization of a novel dihydroanatoxin-a producing Microcoleus species (cyanobacteria) from the Russian River, California, USA.</title>
        <authorList>
            <person name="Conklin K.Y."/>
            <person name="Stancheva R."/>
            <person name="Otten T.G."/>
            <person name="Fadness R."/>
            <person name="Boyer G.L."/>
            <person name="Read B."/>
            <person name="Zhang X."/>
            <person name="Sheath R.G."/>
        </authorList>
    </citation>
    <scope>NUCLEOTIDE SEQUENCE [LARGE SCALE GENOMIC DNA]</scope>
    <source>
        <strain evidence="2 3">PTRS2</strain>
    </source>
</reference>
<dbReference type="Pfam" id="PF15565">
    <property type="entry name" value="Imm30"/>
    <property type="match status" value="1"/>
</dbReference>
<comment type="caution">
    <text evidence="2">The sequence shown here is derived from an EMBL/GenBank/DDBJ whole genome shotgun (WGS) entry which is preliminary data.</text>
</comment>
<dbReference type="Proteomes" id="UP001384579">
    <property type="component" value="Unassembled WGS sequence"/>
</dbReference>
<evidence type="ECO:0000259" key="1">
    <source>
        <dbReference type="Pfam" id="PF15565"/>
    </source>
</evidence>
<name>A0ABU8YXJ3_9CYAN</name>
<dbReference type="InterPro" id="IPR029084">
    <property type="entry name" value="Imm30"/>
</dbReference>
<evidence type="ECO:0000313" key="3">
    <source>
        <dbReference type="Proteomes" id="UP001384579"/>
    </source>
</evidence>
<organism evidence="2 3">
    <name type="scientific">Microcoleus anatoxicus PTRS2</name>
    <dbReference type="NCBI Taxonomy" id="2705321"/>
    <lineage>
        <taxon>Bacteria</taxon>
        <taxon>Bacillati</taxon>
        <taxon>Cyanobacteriota</taxon>
        <taxon>Cyanophyceae</taxon>
        <taxon>Oscillatoriophycideae</taxon>
        <taxon>Oscillatoriales</taxon>
        <taxon>Microcoleaceae</taxon>
        <taxon>Microcoleus</taxon>
        <taxon>Microcoleus anatoxicus</taxon>
    </lineage>
</organism>
<feature type="non-terminal residue" evidence="2">
    <location>
        <position position="1"/>
    </location>
</feature>
<gene>
    <name evidence="2" type="ORF">WMG39_29770</name>
</gene>
<dbReference type="RefSeq" id="WP_340542345.1">
    <property type="nucleotide sequence ID" value="NZ_JBBLXS010000879.1"/>
</dbReference>
<keyword evidence="3" id="KW-1185">Reference proteome</keyword>